<feature type="compositionally biased region" description="Low complexity" evidence="1">
    <location>
        <begin position="220"/>
        <end position="229"/>
    </location>
</feature>
<dbReference type="CDD" id="cd07178">
    <property type="entry name" value="terB_like_YebE"/>
    <property type="match status" value="1"/>
</dbReference>
<evidence type="ECO:0000256" key="1">
    <source>
        <dbReference type="SAM" id="MobiDB-lite"/>
    </source>
</evidence>
<dbReference type="InterPro" id="IPR007486">
    <property type="entry name" value="YebE"/>
</dbReference>
<feature type="region of interest" description="Disordered" evidence="1">
    <location>
        <begin position="204"/>
        <end position="229"/>
    </location>
</feature>
<dbReference type="RefSeq" id="WP_220304187.1">
    <property type="nucleotide sequence ID" value="NZ_CP080590.1"/>
</dbReference>
<evidence type="ECO:0000313" key="3">
    <source>
        <dbReference type="Proteomes" id="UP000825799"/>
    </source>
</evidence>
<dbReference type="Pfam" id="PF04391">
    <property type="entry name" value="DUF533"/>
    <property type="match status" value="1"/>
</dbReference>
<dbReference type="EMBL" id="CP080590">
    <property type="protein sequence ID" value="QYO75692.1"/>
    <property type="molecule type" value="Genomic_DNA"/>
</dbReference>
<dbReference type="Gene3D" id="1.10.3680.10">
    <property type="entry name" value="TerB-like"/>
    <property type="match status" value="1"/>
</dbReference>
<sequence length="229" mass="23991">MFNIDQILKTLQTDQNAQRTAMTGAAGLAAGMLLAGGKPGKLLGNAVKVGAMAAVGGLAYKAWQTYQQGQSGQGQPPAAREDAFIPAPDSAAQEELGKTLVRAMIAAAKADGRIDAEEKEAIFEKLKTMPLSTEEKAWVFDELSTPLDINAVVARADTPEHAAEIYAASLVAISADTASEQAYLEALAIKLKLDPALVAEIHRQAGEKAPQPAAAPPSPWAYTPDQSNV</sequence>
<accession>A0ABX8WE28</accession>
<evidence type="ECO:0000313" key="2">
    <source>
        <dbReference type="EMBL" id="QYO75692.1"/>
    </source>
</evidence>
<dbReference type="Proteomes" id="UP000825799">
    <property type="component" value="Chromosome"/>
</dbReference>
<keyword evidence="3" id="KW-1185">Reference proteome</keyword>
<reference evidence="2 3" key="1">
    <citation type="submission" date="2021-08" db="EMBL/GenBank/DDBJ databases">
        <title>Devosia salina sp. nov., isolated from the South China Sea sediment.</title>
        <authorList>
            <person name="Zhou Z."/>
        </authorList>
    </citation>
    <scope>NUCLEOTIDE SEQUENCE [LARGE SCALE GENOMIC DNA]</scope>
    <source>
        <strain evidence="2 3">SCS-3</strain>
    </source>
</reference>
<proteinExistence type="predicted"/>
<organism evidence="2 3">
    <name type="scientific">Devosia salina</name>
    <dbReference type="NCBI Taxonomy" id="2860336"/>
    <lineage>
        <taxon>Bacteria</taxon>
        <taxon>Pseudomonadati</taxon>
        <taxon>Pseudomonadota</taxon>
        <taxon>Alphaproteobacteria</taxon>
        <taxon>Hyphomicrobiales</taxon>
        <taxon>Devosiaceae</taxon>
        <taxon>Devosia</taxon>
    </lineage>
</organism>
<name>A0ABX8WE28_9HYPH</name>
<protein>
    <submittedName>
        <fullName evidence="2">Tellurite resistance TerB family protein</fullName>
    </submittedName>
</protein>
<dbReference type="SUPFAM" id="SSF158682">
    <property type="entry name" value="TerB-like"/>
    <property type="match status" value="1"/>
</dbReference>
<gene>
    <name evidence="2" type="ORF">K1X15_13765</name>
</gene>
<dbReference type="InterPro" id="IPR029024">
    <property type="entry name" value="TerB-like"/>
</dbReference>